<organism evidence="1 2">
    <name type="scientific">Ephemerocybe angulata</name>
    <dbReference type="NCBI Taxonomy" id="980116"/>
    <lineage>
        <taxon>Eukaryota</taxon>
        <taxon>Fungi</taxon>
        <taxon>Dikarya</taxon>
        <taxon>Basidiomycota</taxon>
        <taxon>Agaricomycotina</taxon>
        <taxon>Agaricomycetes</taxon>
        <taxon>Agaricomycetidae</taxon>
        <taxon>Agaricales</taxon>
        <taxon>Agaricineae</taxon>
        <taxon>Psathyrellaceae</taxon>
        <taxon>Ephemerocybe</taxon>
    </lineage>
</organism>
<comment type="caution">
    <text evidence="1">The sequence shown here is derived from an EMBL/GenBank/DDBJ whole genome shotgun (WGS) entry which is preliminary data.</text>
</comment>
<evidence type="ECO:0000313" key="1">
    <source>
        <dbReference type="EMBL" id="KAF6741017.1"/>
    </source>
</evidence>
<feature type="non-terminal residue" evidence="1">
    <location>
        <position position="127"/>
    </location>
</feature>
<dbReference type="OrthoDB" id="5596707at2759"/>
<protein>
    <submittedName>
        <fullName evidence="1">Uncharacterized protein</fullName>
    </submittedName>
</protein>
<sequence>MSVPPDTIVPMPLRNERRAPNFNGHGAYLAQFFRDFENVASAAALPTDEWLTKVLDYTKVDEYDLWSSLTASPGMSWTKFKEDVSKFYAGADDERKHTMSDLEVLCENQAAKPRVSRPEFSEFYRKF</sequence>
<evidence type="ECO:0000313" key="2">
    <source>
        <dbReference type="Proteomes" id="UP000521943"/>
    </source>
</evidence>
<name>A0A8H6LU71_9AGAR</name>
<keyword evidence="2" id="KW-1185">Reference proteome</keyword>
<reference evidence="1 2" key="1">
    <citation type="submission" date="2020-07" db="EMBL/GenBank/DDBJ databases">
        <title>Comparative genomics of pyrophilous fungi reveals a link between fire events and developmental genes.</title>
        <authorList>
            <consortium name="DOE Joint Genome Institute"/>
            <person name="Steindorff A.S."/>
            <person name="Carver A."/>
            <person name="Calhoun S."/>
            <person name="Stillman K."/>
            <person name="Liu H."/>
            <person name="Lipzen A."/>
            <person name="Pangilinan J."/>
            <person name="Labutti K."/>
            <person name="Bruns T.D."/>
            <person name="Grigoriev I.V."/>
        </authorList>
    </citation>
    <scope>NUCLEOTIDE SEQUENCE [LARGE SCALE GENOMIC DNA]</scope>
    <source>
        <strain evidence="1 2">CBS 144469</strain>
    </source>
</reference>
<dbReference type="EMBL" id="JACGCI010000303">
    <property type="protein sequence ID" value="KAF6741017.1"/>
    <property type="molecule type" value="Genomic_DNA"/>
</dbReference>
<dbReference type="Proteomes" id="UP000521943">
    <property type="component" value="Unassembled WGS sequence"/>
</dbReference>
<proteinExistence type="predicted"/>
<dbReference type="AlphaFoldDB" id="A0A8H6LU71"/>
<accession>A0A8H6LU71</accession>
<gene>
    <name evidence="1" type="ORF">DFP72DRAFT_835550</name>
</gene>